<name>A0A3E4S6Z7_BIFLN</name>
<gene>
    <name evidence="1" type="ORF">DXC63_03415</name>
</gene>
<dbReference type="AlphaFoldDB" id="A0A3E4S6Z7"/>
<protein>
    <recommendedName>
        <fullName evidence="3">Tail fiber protein</fullName>
    </recommendedName>
</protein>
<organism evidence="1 2">
    <name type="scientific">Bifidobacterium longum</name>
    <dbReference type="NCBI Taxonomy" id="216816"/>
    <lineage>
        <taxon>Bacteria</taxon>
        <taxon>Bacillati</taxon>
        <taxon>Actinomycetota</taxon>
        <taxon>Actinomycetes</taxon>
        <taxon>Bifidobacteriales</taxon>
        <taxon>Bifidobacteriaceae</taxon>
        <taxon>Bifidobacterium</taxon>
    </lineage>
</organism>
<evidence type="ECO:0000313" key="1">
    <source>
        <dbReference type="EMBL" id="RGL51091.1"/>
    </source>
</evidence>
<evidence type="ECO:0000313" key="2">
    <source>
        <dbReference type="Proteomes" id="UP000261288"/>
    </source>
</evidence>
<evidence type="ECO:0008006" key="3">
    <source>
        <dbReference type="Google" id="ProtNLM"/>
    </source>
</evidence>
<proteinExistence type="predicted"/>
<dbReference type="Proteomes" id="UP000261288">
    <property type="component" value="Unassembled WGS sequence"/>
</dbReference>
<comment type="caution">
    <text evidence="1">The sequence shown here is derived from an EMBL/GenBank/DDBJ whole genome shotgun (WGS) entry which is preliminary data.</text>
</comment>
<dbReference type="EMBL" id="QSRZ01000003">
    <property type="protein sequence ID" value="RGL51091.1"/>
    <property type="molecule type" value="Genomic_DNA"/>
</dbReference>
<sequence length="197" mass="21613">MKTTPIYGISYIEGSDLVSNAAAGFKKAAETTEAALKLVDQRSTIEGVKPAIAATLAMLATMRGATGQTGYVTSDGNNNGPYCWNGSAWVKYAQNTQINSLQSQIAAITQGYESGTVTLQTSQLGAASVRFAKHKTKPKAVLVTRVRNNQDGDDRARIFNPIVWDITATEFQVRFWRLDTHNWAESWPLTFSYLAIW</sequence>
<reference evidence="1 2" key="1">
    <citation type="submission" date="2018-08" db="EMBL/GenBank/DDBJ databases">
        <title>A genome reference for cultivated species of the human gut microbiota.</title>
        <authorList>
            <person name="Zou Y."/>
            <person name="Xue W."/>
            <person name="Luo G."/>
        </authorList>
    </citation>
    <scope>NUCLEOTIDE SEQUENCE [LARGE SCALE GENOMIC DNA]</scope>
    <source>
        <strain evidence="1 2">TF06-45A</strain>
    </source>
</reference>
<accession>A0A3E4S6Z7</accession>
<dbReference type="RefSeq" id="WP_117711995.1">
    <property type="nucleotide sequence ID" value="NZ_QSRZ01000003.1"/>
</dbReference>